<evidence type="ECO:0000313" key="5">
    <source>
        <dbReference type="Proteomes" id="UP000199128"/>
    </source>
</evidence>
<evidence type="ECO:0000256" key="2">
    <source>
        <dbReference type="SAM" id="Phobius"/>
    </source>
</evidence>
<evidence type="ECO:0000313" key="6">
    <source>
        <dbReference type="Proteomes" id="UP000199135"/>
    </source>
</evidence>
<protein>
    <submittedName>
        <fullName evidence="4">Uncharacterized protein</fullName>
    </submittedName>
</protein>
<dbReference type="Proteomes" id="UP000199135">
    <property type="component" value="Unassembled WGS sequence"/>
</dbReference>
<feature type="compositionally biased region" description="Polar residues" evidence="1">
    <location>
        <begin position="21"/>
        <end position="35"/>
    </location>
</feature>
<keyword evidence="6" id="KW-1185">Reference proteome</keyword>
<dbReference type="AlphaFoldDB" id="A0A1H9NX04"/>
<evidence type="ECO:0000313" key="4">
    <source>
        <dbReference type="EMBL" id="SER40327.1"/>
    </source>
</evidence>
<dbReference type="Proteomes" id="UP000199128">
    <property type="component" value="Unassembled WGS sequence"/>
</dbReference>
<reference evidence="5 6" key="2">
    <citation type="submission" date="2016-10" db="EMBL/GenBank/DDBJ databases">
        <authorList>
            <person name="Varghese N."/>
            <person name="Submissions S."/>
        </authorList>
    </citation>
    <scope>NUCLEOTIDE SEQUENCE [LARGE SCALE GENOMIC DNA]</scope>
    <source>
        <strain evidence="5">KHGC19</strain>
        <strain evidence="3 6">WCP15</strain>
    </source>
</reference>
<reference evidence="4" key="1">
    <citation type="submission" date="2016-10" db="EMBL/GenBank/DDBJ databases">
        <authorList>
            <person name="de Groot N.N."/>
        </authorList>
    </citation>
    <scope>NUCLEOTIDE SEQUENCE [LARGE SCALE GENOMIC DNA]</scope>
    <source>
        <strain evidence="4">KHGC19</strain>
    </source>
</reference>
<proteinExistence type="predicted"/>
<dbReference type="RefSeq" id="WP_078686838.1">
    <property type="nucleotide sequence ID" value="NZ_FNWT01000006.1"/>
</dbReference>
<feature type="transmembrane region" description="Helical" evidence="2">
    <location>
        <begin position="40"/>
        <end position="58"/>
    </location>
</feature>
<feature type="region of interest" description="Disordered" evidence="1">
    <location>
        <begin position="1"/>
        <end position="35"/>
    </location>
</feature>
<keyword evidence="2" id="KW-0812">Transmembrane</keyword>
<evidence type="ECO:0000256" key="1">
    <source>
        <dbReference type="SAM" id="MobiDB-lite"/>
    </source>
</evidence>
<gene>
    <name evidence="4" type="ORF">SAMN05216446_0641</name>
    <name evidence="3" type="ORF">SAMN05216447_10696</name>
</gene>
<sequence length="137" mass="14914">MTGPTSPNASTQASELPEQGFIQSPSATTDPDNENSGNTAYVIVGVVFAVLLLASWWVQSTIAHIVELAYDHVTYAEGPLGWDEDYLNELDDDPDWYQDGYDTIYDNLYGSEGHGSSRSGHVAAAFVLGQELVRQTL</sequence>
<keyword evidence="2" id="KW-0472">Membrane</keyword>
<organism evidence="4 5">
    <name type="scientific">Parafannyhessea umbonata</name>
    <dbReference type="NCBI Taxonomy" id="604330"/>
    <lineage>
        <taxon>Bacteria</taxon>
        <taxon>Bacillati</taxon>
        <taxon>Actinomycetota</taxon>
        <taxon>Coriobacteriia</taxon>
        <taxon>Coriobacteriales</taxon>
        <taxon>Atopobiaceae</taxon>
        <taxon>Parafannyhessea</taxon>
    </lineage>
</organism>
<name>A0A1H9NX04_9ACTN</name>
<feature type="compositionally biased region" description="Polar residues" evidence="1">
    <location>
        <begin position="1"/>
        <end position="14"/>
    </location>
</feature>
<keyword evidence="2" id="KW-1133">Transmembrane helix</keyword>
<dbReference type="EMBL" id="FNWT01000006">
    <property type="protein sequence ID" value="SEH59018.1"/>
    <property type="molecule type" value="Genomic_DNA"/>
</dbReference>
<dbReference type="EMBL" id="FOGP01000002">
    <property type="protein sequence ID" value="SER40327.1"/>
    <property type="molecule type" value="Genomic_DNA"/>
</dbReference>
<accession>A0A1H9NX04</accession>
<evidence type="ECO:0000313" key="3">
    <source>
        <dbReference type="EMBL" id="SEH59018.1"/>
    </source>
</evidence>